<protein>
    <submittedName>
        <fullName evidence="2">Uncharacterized protein</fullName>
    </submittedName>
</protein>
<feature type="compositionally biased region" description="Acidic residues" evidence="1">
    <location>
        <begin position="76"/>
        <end position="91"/>
    </location>
</feature>
<comment type="caution">
    <text evidence="2">The sequence shown here is derived from an EMBL/GenBank/DDBJ whole genome shotgun (WGS) entry which is preliminary data.</text>
</comment>
<feature type="compositionally biased region" description="Acidic residues" evidence="1">
    <location>
        <begin position="8"/>
        <end position="51"/>
    </location>
</feature>
<gene>
    <name evidence="2" type="ORF">AK812_SmicGene1983</name>
</gene>
<dbReference type="EMBL" id="LSRX01000021">
    <property type="protein sequence ID" value="OLQ13985.1"/>
    <property type="molecule type" value="Genomic_DNA"/>
</dbReference>
<organism evidence="2 3">
    <name type="scientific">Symbiodinium microadriaticum</name>
    <name type="common">Dinoflagellate</name>
    <name type="synonym">Zooxanthella microadriatica</name>
    <dbReference type="NCBI Taxonomy" id="2951"/>
    <lineage>
        <taxon>Eukaryota</taxon>
        <taxon>Sar</taxon>
        <taxon>Alveolata</taxon>
        <taxon>Dinophyceae</taxon>
        <taxon>Suessiales</taxon>
        <taxon>Symbiodiniaceae</taxon>
        <taxon>Symbiodinium</taxon>
    </lineage>
</organism>
<dbReference type="AlphaFoldDB" id="A0A1Q9F2S8"/>
<reference evidence="2 3" key="1">
    <citation type="submission" date="2016-02" db="EMBL/GenBank/DDBJ databases">
        <title>Genome analysis of coral dinoflagellate symbionts highlights evolutionary adaptations to a symbiotic lifestyle.</title>
        <authorList>
            <person name="Aranda M."/>
            <person name="Li Y."/>
            <person name="Liew Y.J."/>
            <person name="Baumgarten S."/>
            <person name="Simakov O."/>
            <person name="Wilson M."/>
            <person name="Piel J."/>
            <person name="Ashoor H."/>
            <person name="Bougouffa S."/>
            <person name="Bajic V.B."/>
            <person name="Ryu T."/>
            <person name="Ravasi T."/>
            <person name="Bayer T."/>
            <person name="Micklem G."/>
            <person name="Kim H."/>
            <person name="Bhak J."/>
            <person name="Lajeunesse T.C."/>
            <person name="Voolstra C.R."/>
        </authorList>
    </citation>
    <scope>NUCLEOTIDE SEQUENCE [LARGE SCALE GENOMIC DNA]</scope>
    <source>
        <strain evidence="2 3">CCMP2467</strain>
    </source>
</reference>
<feature type="region of interest" description="Disordered" evidence="1">
    <location>
        <begin position="1"/>
        <end position="97"/>
    </location>
</feature>
<accession>A0A1Q9F2S8</accession>
<feature type="compositionally biased region" description="Polar residues" evidence="1">
    <location>
        <begin position="54"/>
        <end position="66"/>
    </location>
</feature>
<feature type="region of interest" description="Disordered" evidence="1">
    <location>
        <begin position="147"/>
        <end position="177"/>
    </location>
</feature>
<feature type="compositionally biased region" description="Polar residues" evidence="1">
    <location>
        <begin position="164"/>
        <end position="176"/>
    </location>
</feature>
<evidence type="ECO:0000313" key="2">
    <source>
        <dbReference type="EMBL" id="OLQ13985.1"/>
    </source>
</evidence>
<name>A0A1Q9F2S8_SYMMI</name>
<proteinExistence type="predicted"/>
<evidence type="ECO:0000313" key="3">
    <source>
        <dbReference type="Proteomes" id="UP000186817"/>
    </source>
</evidence>
<dbReference type="Proteomes" id="UP000186817">
    <property type="component" value="Unassembled WGS sequence"/>
</dbReference>
<sequence length="474" mass="51835">MGISKGDDDGDGDDDDDDDDGDDGDDDDDDDDGDGDDDDDDDDDDEGDDGGDGQTSAPPSQAQWPQTKIAPAEFRDDAEDDGGHDDDDFHDDDLHDTMAPVGLTSELTNCGNRLQTHAAGIFIIKPESYTIVLVRKLCGISIEVRMTRSSPTTSPTRSDEADTANASPLTSPTRSNEVGIVGYPSSCWVRSEQDFPDLQDLEKRRAAPEVFSRQTTADSCFITHVDVIIAVPELMSRTAFETYAHRAGLEEGTSVALDEDDLVSRLLEAQDGDEERPLMVLVGEDWFLKEIQKLSLTKRQPYVLLASGNTPEPGQLELLASCGQDNSPLLPHRPSAVSFAEYLIMEQGLRHNAAFTENFSNIIAKIRRMLQRSFESMCPVVIQESHECLRLKLRLPKAERCLSLSSTGQRPSFFTSGAFAVAGQGFPAMERAATPRQHRGYECKEETISHGSLSPRDSNKFLPAASHLSAGFPS</sequence>
<feature type="compositionally biased region" description="Low complexity" evidence="1">
    <location>
        <begin position="147"/>
        <end position="156"/>
    </location>
</feature>
<evidence type="ECO:0000256" key="1">
    <source>
        <dbReference type="SAM" id="MobiDB-lite"/>
    </source>
</evidence>
<keyword evidence="3" id="KW-1185">Reference proteome</keyword>